<keyword evidence="14" id="KW-1185">Reference proteome</keyword>
<keyword evidence="9 11" id="KW-0472">Membrane</keyword>
<evidence type="ECO:0000256" key="9">
    <source>
        <dbReference type="ARBA" id="ARBA00023136"/>
    </source>
</evidence>
<dbReference type="EMBL" id="SPMZ01000025">
    <property type="protein sequence ID" value="NMQ19350.1"/>
    <property type="molecule type" value="Genomic_DNA"/>
</dbReference>
<keyword evidence="5" id="KW-0488">Methylation</keyword>
<evidence type="ECO:0000259" key="12">
    <source>
        <dbReference type="Pfam" id="PF08334"/>
    </source>
</evidence>
<dbReference type="Proteomes" id="UP000760480">
    <property type="component" value="Unassembled WGS sequence"/>
</dbReference>
<evidence type="ECO:0000256" key="3">
    <source>
        <dbReference type="ARBA" id="ARBA00020042"/>
    </source>
</evidence>
<keyword evidence="4" id="KW-1003">Cell membrane</keyword>
<evidence type="ECO:0000256" key="8">
    <source>
        <dbReference type="ARBA" id="ARBA00022989"/>
    </source>
</evidence>
<keyword evidence="7 11" id="KW-0812">Transmembrane</keyword>
<evidence type="ECO:0000313" key="13">
    <source>
        <dbReference type="EMBL" id="NMQ19350.1"/>
    </source>
</evidence>
<feature type="transmembrane region" description="Helical" evidence="11">
    <location>
        <begin position="22"/>
        <end position="43"/>
    </location>
</feature>
<dbReference type="PANTHER" id="PTHR30093:SF44">
    <property type="entry name" value="TYPE II SECRETION SYSTEM CORE PROTEIN G"/>
    <property type="match status" value="1"/>
</dbReference>
<dbReference type="NCBIfam" id="TIGR01710">
    <property type="entry name" value="typeII_sec_gspG"/>
    <property type="match status" value="1"/>
</dbReference>
<proteinExistence type="inferred from homology"/>
<reference evidence="13 14" key="1">
    <citation type="submission" date="2019-03" db="EMBL/GenBank/DDBJ databases">
        <title>Metabolic reconstructions from genomes of highly enriched 'Candidatus Accumulibacter' and 'Candidatus Competibacter' bioreactor populations.</title>
        <authorList>
            <person name="Annavajhala M.K."/>
            <person name="Welles L."/>
            <person name="Abbas B."/>
            <person name="Sorokin D."/>
            <person name="Park H."/>
            <person name="Van Loosdrecht M."/>
            <person name="Chandran K."/>
        </authorList>
    </citation>
    <scope>NUCLEOTIDE SEQUENCE [LARGE SCALE GENOMIC DNA]</scope>
    <source>
        <strain evidence="13 14">SBR_G</strain>
    </source>
</reference>
<organism evidence="13 14">
    <name type="scientific">Candidatus Competibacter phosphatis</name>
    <dbReference type="NCBI Taxonomy" id="221280"/>
    <lineage>
        <taxon>Bacteria</taxon>
        <taxon>Pseudomonadati</taxon>
        <taxon>Pseudomonadota</taxon>
        <taxon>Gammaproteobacteria</taxon>
        <taxon>Candidatus Competibacteraceae</taxon>
        <taxon>Candidatus Competibacter</taxon>
    </lineage>
</organism>
<dbReference type="InterPro" id="IPR045584">
    <property type="entry name" value="Pilin-like"/>
</dbReference>
<evidence type="ECO:0000256" key="1">
    <source>
        <dbReference type="ARBA" id="ARBA00004377"/>
    </source>
</evidence>
<evidence type="ECO:0000256" key="10">
    <source>
        <dbReference type="SAM" id="MobiDB-lite"/>
    </source>
</evidence>
<gene>
    <name evidence="13" type="primary">gspG</name>
    <name evidence="13" type="ORF">E4P82_09195</name>
</gene>
<accession>A0ABX1TN77</accession>
<keyword evidence="8 11" id="KW-1133">Transmembrane helix</keyword>
<dbReference type="RefSeq" id="WP_169248609.1">
    <property type="nucleotide sequence ID" value="NZ_SPMZ01000025.1"/>
</dbReference>
<dbReference type="PROSITE" id="PS00409">
    <property type="entry name" value="PROKAR_NTER_METHYL"/>
    <property type="match status" value="1"/>
</dbReference>
<dbReference type="PANTHER" id="PTHR30093">
    <property type="entry name" value="GENERAL SECRETION PATHWAY PROTEIN G"/>
    <property type="match status" value="1"/>
</dbReference>
<sequence length="155" mass="17454">MFATVLAVHRLRRQDRPARRRGFTLIEVMVVVVILSILAAVVVPRIMDNPDKARVVKAKQDIRVIKNQLDLYRLHNFRYPTTEQGLEALVQKPAEAAHWQEGGYLDKLPNDPWGKPYQYLSPGQHGDLDIYSLGADGQPGGEGVDADIGNWNLDE</sequence>
<dbReference type="Gene3D" id="3.30.700.10">
    <property type="entry name" value="Glycoprotein, Type 4 Pilin"/>
    <property type="match status" value="1"/>
</dbReference>
<dbReference type="NCBIfam" id="TIGR02532">
    <property type="entry name" value="IV_pilin_GFxxxE"/>
    <property type="match status" value="1"/>
</dbReference>
<feature type="region of interest" description="Disordered" evidence="10">
    <location>
        <begin position="135"/>
        <end position="155"/>
    </location>
</feature>
<evidence type="ECO:0000256" key="4">
    <source>
        <dbReference type="ARBA" id="ARBA00022475"/>
    </source>
</evidence>
<evidence type="ECO:0000313" key="14">
    <source>
        <dbReference type="Proteomes" id="UP000760480"/>
    </source>
</evidence>
<dbReference type="Pfam" id="PF07963">
    <property type="entry name" value="N_methyl"/>
    <property type="match status" value="1"/>
</dbReference>
<feature type="domain" description="Type II secretion system protein GspG C-terminal" evidence="12">
    <location>
        <begin position="45"/>
        <end position="151"/>
    </location>
</feature>
<evidence type="ECO:0000256" key="5">
    <source>
        <dbReference type="ARBA" id="ARBA00022481"/>
    </source>
</evidence>
<evidence type="ECO:0000256" key="2">
    <source>
        <dbReference type="ARBA" id="ARBA00009984"/>
    </source>
</evidence>
<dbReference type="Pfam" id="PF08334">
    <property type="entry name" value="T2SSG"/>
    <property type="match status" value="1"/>
</dbReference>
<comment type="caution">
    <text evidence="13">The sequence shown here is derived from an EMBL/GenBank/DDBJ whole genome shotgun (WGS) entry which is preliminary data.</text>
</comment>
<dbReference type="InterPro" id="IPR013545">
    <property type="entry name" value="T2SS_protein-GspG_C"/>
</dbReference>
<name>A0ABX1TN77_9GAMM</name>
<evidence type="ECO:0000256" key="6">
    <source>
        <dbReference type="ARBA" id="ARBA00022519"/>
    </source>
</evidence>
<dbReference type="InterPro" id="IPR010054">
    <property type="entry name" value="Type2_sec_GspG"/>
</dbReference>
<dbReference type="PRINTS" id="PR00813">
    <property type="entry name" value="BCTERIALGSPG"/>
</dbReference>
<dbReference type="InterPro" id="IPR000983">
    <property type="entry name" value="Bac_GSPG_pilin"/>
</dbReference>
<dbReference type="SUPFAM" id="SSF54523">
    <property type="entry name" value="Pili subunits"/>
    <property type="match status" value="1"/>
</dbReference>
<evidence type="ECO:0000256" key="11">
    <source>
        <dbReference type="SAM" id="Phobius"/>
    </source>
</evidence>
<dbReference type="InterPro" id="IPR012902">
    <property type="entry name" value="N_methyl_site"/>
</dbReference>
<evidence type="ECO:0000256" key="7">
    <source>
        <dbReference type="ARBA" id="ARBA00022692"/>
    </source>
</evidence>
<keyword evidence="6" id="KW-0997">Cell inner membrane</keyword>
<protein>
    <recommendedName>
        <fullName evidence="3">Type II secretion system core protein G</fullName>
    </recommendedName>
</protein>
<comment type="subcellular location">
    <subcellularLocation>
        <location evidence="1">Cell inner membrane</location>
        <topology evidence="1">Single-pass membrane protein</topology>
    </subcellularLocation>
</comment>
<comment type="similarity">
    <text evidence="2">Belongs to the GSP G family.</text>
</comment>